<sequence>MKCSTVEIDDDDTLLENRDGSIIQLEPYSNDAQIHITQRNVDSEDEGSQADSLDEQIGQAIPSLVNSILEMMLKQQLTILIIVILHAILNTIFTFLGVCFRQDTINKLQTLLDSQDRAEQLYWFLTVIDIVSCLIFYYLAISAYRTKSYLMYQLLLKWVYYCFFIQVFLAYINKLNILLVFLKILTYIYSKFVAQLIKGIVNLPRQRAD</sequence>
<dbReference type="AlphaFoldDB" id="A0A8S1PXN0"/>
<accession>A0A8S1PXN0</accession>
<evidence type="ECO:0000313" key="2">
    <source>
        <dbReference type="EMBL" id="CAD8107831.1"/>
    </source>
</evidence>
<dbReference type="OMA" id="AQIHITQ"/>
<proteinExistence type="predicted"/>
<dbReference type="EMBL" id="CAJJDM010000138">
    <property type="protein sequence ID" value="CAD8107831.1"/>
    <property type="molecule type" value="Genomic_DNA"/>
</dbReference>
<organism evidence="2 3">
    <name type="scientific">Paramecium primaurelia</name>
    <dbReference type="NCBI Taxonomy" id="5886"/>
    <lineage>
        <taxon>Eukaryota</taxon>
        <taxon>Sar</taxon>
        <taxon>Alveolata</taxon>
        <taxon>Ciliophora</taxon>
        <taxon>Intramacronucleata</taxon>
        <taxon>Oligohymenophorea</taxon>
        <taxon>Peniculida</taxon>
        <taxon>Parameciidae</taxon>
        <taxon>Paramecium</taxon>
    </lineage>
</organism>
<feature type="transmembrane region" description="Helical" evidence="1">
    <location>
        <begin position="77"/>
        <end position="100"/>
    </location>
</feature>
<dbReference type="Proteomes" id="UP000688137">
    <property type="component" value="Unassembled WGS sequence"/>
</dbReference>
<feature type="transmembrane region" description="Helical" evidence="1">
    <location>
        <begin position="121"/>
        <end position="138"/>
    </location>
</feature>
<name>A0A8S1PXN0_PARPR</name>
<protein>
    <submittedName>
        <fullName evidence="2">Uncharacterized protein</fullName>
    </submittedName>
</protein>
<keyword evidence="3" id="KW-1185">Reference proteome</keyword>
<comment type="caution">
    <text evidence="2">The sequence shown here is derived from an EMBL/GenBank/DDBJ whole genome shotgun (WGS) entry which is preliminary data.</text>
</comment>
<keyword evidence="1" id="KW-0472">Membrane</keyword>
<feature type="transmembrane region" description="Helical" evidence="1">
    <location>
        <begin position="158"/>
        <end position="182"/>
    </location>
</feature>
<keyword evidence="1" id="KW-1133">Transmembrane helix</keyword>
<reference evidence="2" key="1">
    <citation type="submission" date="2021-01" db="EMBL/GenBank/DDBJ databases">
        <authorList>
            <consortium name="Genoscope - CEA"/>
            <person name="William W."/>
        </authorList>
    </citation>
    <scope>NUCLEOTIDE SEQUENCE</scope>
</reference>
<evidence type="ECO:0000313" key="3">
    <source>
        <dbReference type="Proteomes" id="UP000688137"/>
    </source>
</evidence>
<keyword evidence="1" id="KW-0812">Transmembrane</keyword>
<gene>
    <name evidence="2" type="ORF">PPRIM_AZ9-3.1.T1350030</name>
</gene>
<evidence type="ECO:0000256" key="1">
    <source>
        <dbReference type="SAM" id="Phobius"/>
    </source>
</evidence>